<dbReference type="RefSeq" id="WP_164454601.1">
    <property type="nucleotide sequence ID" value="NZ_JAAIJQ010000073.1"/>
</dbReference>
<keyword evidence="2" id="KW-0805">Transcription regulation</keyword>
<evidence type="ECO:0000256" key="1">
    <source>
        <dbReference type="ARBA" id="ARBA00009437"/>
    </source>
</evidence>
<dbReference type="GO" id="GO:0000976">
    <property type="term" value="F:transcription cis-regulatory region binding"/>
    <property type="evidence" value="ECO:0007669"/>
    <property type="project" value="TreeGrafter"/>
</dbReference>
<dbReference type="Pfam" id="PF00126">
    <property type="entry name" value="HTH_1"/>
    <property type="match status" value="1"/>
</dbReference>
<evidence type="ECO:0000256" key="5">
    <source>
        <dbReference type="SAM" id="MobiDB-lite"/>
    </source>
</evidence>
<evidence type="ECO:0000259" key="6">
    <source>
        <dbReference type="PROSITE" id="PS50931"/>
    </source>
</evidence>
<comment type="similarity">
    <text evidence="1">Belongs to the LysR transcriptional regulatory family.</text>
</comment>
<dbReference type="EMBL" id="JAAIJQ010000073">
    <property type="protein sequence ID" value="NEV64070.1"/>
    <property type="molecule type" value="Genomic_DNA"/>
</dbReference>
<dbReference type="Gene3D" id="1.10.10.10">
    <property type="entry name" value="Winged helix-like DNA-binding domain superfamily/Winged helix DNA-binding domain"/>
    <property type="match status" value="1"/>
</dbReference>
<dbReference type="Proteomes" id="UP000483379">
    <property type="component" value="Unassembled WGS sequence"/>
</dbReference>
<evidence type="ECO:0000256" key="2">
    <source>
        <dbReference type="ARBA" id="ARBA00023015"/>
    </source>
</evidence>
<dbReference type="Pfam" id="PF03466">
    <property type="entry name" value="LysR_substrate"/>
    <property type="match status" value="1"/>
</dbReference>
<protein>
    <submittedName>
        <fullName evidence="7">LysR family transcriptional regulator</fullName>
    </submittedName>
</protein>
<proteinExistence type="inferred from homology"/>
<feature type="region of interest" description="Disordered" evidence="5">
    <location>
        <begin position="293"/>
        <end position="313"/>
    </location>
</feature>
<comment type="caution">
    <text evidence="7">The sequence shown here is derived from an EMBL/GenBank/DDBJ whole genome shotgun (WGS) entry which is preliminary data.</text>
</comment>
<evidence type="ECO:0000313" key="8">
    <source>
        <dbReference type="Proteomes" id="UP000483379"/>
    </source>
</evidence>
<keyword evidence="8" id="KW-1185">Reference proteome</keyword>
<dbReference type="SUPFAM" id="SSF53850">
    <property type="entry name" value="Periplasmic binding protein-like II"/>
    <property type="match status" value="1"/>
</dbReference>
<accession>A0A6M0K2X1</accession>
<dbReference type="InterPro" id="IPR036390">
    <property type="entry name" value="WH_DNA-bd_sf"/>
</dbReference>
<dbReference type="Gene3D" id="3.40.190.10">
    <property type="entry name" value="Periplasmic binding protein-like II"/>
    <property type="match status" value="2"/>
</dbReference>
<evidence type="ECO:0000256" key="3">
    <source>
        <dbReference type="ARBA" id="ARBA00023125"/>
    </source>
</evidence>
<dbReference type="SUPFAM" id="SSF46785">
    <property type="entry name" value="Winged helix' DNA-binding domain"/>
    <property type="match status" value="1"/>
</dbReference>
<evidence type="ECO:0000313" key="7">
    <source>
        <dbReference type="EMBL" id="NEV64070.1"/>
    </source>
</evidence>
<name>A0A6M0K2X1_9GAMM</name>
<dbReference type="PANTHER" id="PTHR30126">
    <property type="entry name" value="HTH-TYPE TRANSCRIPTIONAL REGULATOR"/>
    <property type="match status" value="1"/>
</dbReference>
<dbReference type="InterPro" id="IPR036388">
    <property type="entry name" value="WH-like_DNA-bd_sf"/>
</dbReference>
<dbReference type="PROSITE" id="PS50931">
    <property type="entry name" value="HTH_LYSR"/>
    <property type="match status" value="1"/>
</dbReference>
<dbReference type="PRINTS" id="PR00039">
    <property type="entry name" value="HTHLYSR"/>
</dbReference>
<organism evidence="7 8">
    <name type="scientific">Thiorhodococcus minor</name>
    <dbReference type="NCBI Taxonomy" id="57489"/>
    <lineage>
        <taxon>Bacteria</taxon>
        <taxon>Pseudomonadati</taxon>
        <taxon>Pseudomonadota</taxon>
        <taxon>Gammaproteobacteria</taxon>
        <taxon>Chromatiales</taxon>
        <taxon>Chromatiaceae</taxon>
        <taxon>Thiorhodococcus</taxon>
    </lineage>
</organism>
<gene>
    <name evidence="7" type="ORF">G3446_19645</name>
</gene>
<dbReference type="AlphaFoldDB" id="A0A6M0K2X1"/>
<feature type="domain" description="HTH lysR-type" evidence="6">
    <location>
        <begin position="1"/>
        <end position="58"/>
    </location>
</feature>
<dbReference type="FunFam" id="1.10.10.10:FF:000001">
    <property type="entry name" value="LysR family transcriptional regulator"/>
    <property type="match status" value="1"/>
</dbReference>
<dbReference type="PANTHER" id="PTHR30126:SF39">
    <property type="entry name" value="HTH-TYPE TRANSCRIPTIONAL REGULATOR CYSL"/>
    <property type="match status" value="1"/>
</dbReference>
<dbReference type="InterPro" id="IPR005119">
    <property type="entry name" value="LysR_subst-bd"/>
</dbReference>
<dbReference type="InterPro" id="IPR000847">
    <property type="entry name" value="LysR_HTH_N"/>
</dbReference>
<keyword evidence="4" id="KW-0804">Transcription</keyword>
<sequence>MNLKHIESFLAIVRCGSFRKAAAQLGISQPALSQHLGHLEAELGGSLIQRRNNGCRPTQAGLALIPHAESLLRAAARAQALFKSNALYLGASSNIGVYLLQPLLRQYLDRHPTERVELSIGTNPVIADRLSNAELDVALMEWWDDRPGFTAHLWREEELLLIAPPGHPWCGRSSIDREELRGCALLGGEPGSGTWRIIQTELAAVSASLSLAASLGSTEAVKRAVQAGLGVSIVLASAVEHELRDGRMCATRIRDLELKKRLHLAYRETLLENCPARRFVRFLMSSPSSALRPKHRACERAPDQSLSPIRGEP</sequence>
<reference evidence="7 8" key="1">
    <citation type="submission" date="2020-02" db="EMBL/GenBank/DDBJ databases">
        <title>Genome sequences of Thiorhodococcus mannitoliphagus and Thiorhodococcus minor, purple sulfur photosynthetic bacteria in the gammaproteobacterial family, Chromatiaceae.</title>
        <authorList>
            <person name="Aviles F.A."/>
            <person name="Meyer T.E."/>
            <person name="Kyndt J.A."/>
        </authorList>
    </citation>
    <scope>NUCLEOTIDE SEQUENCE [LARGE SCALE GENOMIC DNA]</scope>
    <source>
        <strain evidence="7 8">DSM 11518</strain>
    </source>
</reference>
<keyword evidence="3" id="KW-0238">DNA-binding</keyword>
<evidence type="ECO:0000256" key="4">
    <source>
        <dbReference type="ARBA" id="ARBA00023163"/>
    </source>
</evidence>
<dbReference type="GO" id="GO:0003700">
    <property type="term" value="F:DNA-binding transcription factor activity"/>
    <property type="evidence" value="ECO:0007669"/>
    <property type="project" value="InterPro"/>
</dbReference>